<evidence type="ECO:0000313" key="7">
    <source>
        <dbReference type="Proteomes" id="UP000219439"/>
    </source>
</evidence>
<dbReference type="InterPro" id="IPR005119">
    <property type="entry name" value="LysR_subst-bd"/>
</dbReference>
<dbReference type="Proteomes" id="UP000219439">
    <property type="component" value="Unassembled WGS sequence"/>
</dbReference>
<keyword evidence="2" id="KW-0805">Transcription regulation</keyword>
<dbReference type="AlphaFoldDB" id="A0A285PGN9"/>
<proteinExistence type="inferred from homology"/>
<evidence type="ECO:0000256" key="2">
    <source>
        <dbReference type="ARBA" id="ARBA00023015"/>
    </source>
</evidence>
<protein>
    <submittedName>
        <fullName evidence="6">DNA-binding transcriptional regulator, LysR family</fullName>
    </submittedName>
</protein>
<evidence type="ECO:0000259" key="5">
    <source>
        <dbReference type="PROSITE" id="PS50931"/>
    </source>
</evidence>
<dbReference type="GO" id="GO:0003677">
    <property type="term" value="F:DNA binding"/>
    <property type="evidence" value="ECO:0007669"/>
    <property type="project" value="UniProtKB-KW"/>
</dbReference>
<dbReference type="CDD" id="cd05466">
    <property type="entry name" value="PBP2_LTTR_substrate"/>
    <property type="match status" value="1"/>
</dbReference>
<gene>
    <name evidence="6" type="ORF">SAMN06265368_2388</name>
</gene>
<dbReference type="PROSITE" id="PS50931">
    <property type="entry name" value="HTH_LYSR"/>
    <property type="match status" value="1"/>
</dbReference>
<dbReference type="InterPro" id="IPR000847">
    <property type="entry name" value="LysR_HTH_N"/>
</dbReference>
<dbReference type="Gene3D" id="1.10.10.10">
    <property type="entry name" value="Winged helix-like DNA-binding domain superfamily/Winged helix DNA-binding domain"/>
    <property type="match status" value="1"/>
</dbReference>
<dbReference type="PANTHER" id="PTHR30419:SF7">
    <property type="entry name" value="HTH-TYPE TRANSCRIPTIONAL REGULATOR TDCA"/>
    <property type="match status" value="1"/>
</dbReference>
<dbReference type="SUPFAM" id="SSF46785">
    <property type="entry name" value="Winged helix' DNA-binding domain"/>
    <property type="match status" value="1"/>
</dbReference>
<sequence length="293" mass="33369">MNTSPSPYQIKAFTHVARERSFSRAAHCLGVTQSSVTQHVAKLEARMGTQLFIRRREGLELTRAGAELFKITDRLATLDQLVAEKISDYSALSDGHIRLIANAPRPAMPIIARYGELYPQIQIDFTLYDWTTSMVLLNERQVDVAIITEPEENENLFIHELRRSRYMAHMRTDHPLANRSELSLKDLQSECLVLPGDGSLTQKIMQSKIEEHGLSFARQMKTTTFPMVKEALLHNLGVSLLLENSLFPSDKLVAIPVREMNEQYRDCLVIPRDKKDLRLINSFYGICIDAMVP</sequence>
<reference evidence="6 7" key="1">
    <citation type="submission" date="2017-09" db="EMBL/GenBank/DDBJ databases">
        <authorList>
            <person name="Ehlers B."/>
            <person name="Leendertz F.H."/>
        </authorList>
    </citation>
    <scope>NUCLEOTIDE SEQUENCE [LARGE SCALE GENOMIC DNA]</scope>
    <source>
        <strain evidence="6 7">DSM 18289</strain>
    </source>
</reference>
<accession>A0A285PGN9</accession>
<dbReference type="InterPro" id="IPR036390">
    <property type="entry name" value="WH_DNA-bd_sf"/>
</dbReference>
<keyword evidence="4" id="KW-0804">Transcription</keyword>
<dbReference type="EMBL" id="OBEL01000002">
    <property type="protein sequence ID" value="SNZ19306.1"/>
    <property type="molecule type" value="Genomic_DNA"/>
</dbReference>
<dbReference type="GO" id="GO:0003700">
    <property type="term" value="F:DNA-binding transcription factor activity"/>
    <property type="evidence" value="ECO:0007669"/>
    <property type="project" value="InterPro"/>
</dbReference>
<dbReference type="Pfam" id="PF00126">
    <property type="entry name" value="HTH_1"/>
    <property type="match status" value="1"/>
</dbReference>
<dbReference type="PRINTS" id="PR00039">
    <property type="entry name" value="HTHLYSR"/>
</dbReference>
<evidence type="ECO:0000256" key="3">
    <source>
        <dbReference type="ARBA" id="ARBA00023125"/>
    </source>
</evidence>
<keyword evidence="3 6" id="KW-0238">DNA-binding</keyword>
<keyword evidence="7" id="KW-1185">Reference proteome</keyword>
<dbReference type="InterPro" id="IPR050950">
    <property type="entry name" value="HTH-type_LysR_regulators"/>
</dbReference>
<dbReference type="OrthoDB" id="7840053at2"/>
<dbReference type="RefSeq" id="WP_097153662.1">
    <property type="nucleotide sequence ID" value="NZ_OBEL01000002.1"/>
</dbReference>
<organism evidence="6 7">
    <name type="scientific">Cohaesibacter gelatinilyticus</name>
    <dbReference type="NCBI Taxonomy" id="372072"/>
    <lineage>
        <taxon>Bacteria</taxon>
        <taxon>Pseudomonadati</taxon>
        <taxon>Pseudomonadota</taxon>
        <taxon>Alphaproteobacteria</taxon>
        <taxon>Hyphomicrobiales</taxon>
        <taxon>Cohaesibacteraceae</taxon>
    </lineage>
</organism>
<dbReference type="PANTHER" id="PTHR30419">
    <property type="entry name" value="HTH-TYPE TRANSCRIPTIONAL REGULATOR YBHD"/>
    <property type="match status" value="1"/>
</dbReference>
<dbReference type="SUPFAM" id="SSF53850">
    <property type="entry name" value="Periplasmic binding protein-like II"/>
    <property type="match status" value="1"/>
</dbReference>
<evidence type="ECO:0000256" key="4">
    <source>
        <dbReference type="ARBA" id="ARBA00023163"/>
    </source>
</evidence>
<name>A0A285PGN9_9HYPH</name>
<dbReference type="Gene3D" id="3.40.190.290">
    <property type="match status" value="1"/>
</dbReference>
<dbReference type="GO" id="GO:0005829">
    <property type="term" value="C:cytosol"/>
    <property type="evidence" value="ECO:0007669"/>
    <property type="project" value="TreeGrafter"/>
</dbReference>
<comment type="similarity">
    <text evidence="1">Belongs to the LysR transcriptional regulatory family.</text>
</comment>
<evidence type="ECO:0000313" key="6">
    <source>
        <dbReference type="EMBL" id="SNZ19306.1"/>
    </source>
</evidence>
<evidence type="ECO:0000256" key="1">
    <source>
        <dbReference type="ARBA" id="ARBA00009437"/>
    </source>
</evidence>
<dbReference type="Pfam" id="PF03466">
    <property type="entry name" value="LysR_substrate"/>
    <property type="match status" value="1"/>
</dbReference>
<feature type="domain" description="HTH lysR-type" evidence="5">
    <location>
        <begin position="5"/>
        <end position="62"/>
    </location>
</feature>
<dbReference type="InterPro" id="IPR036388">
    <property type="entry name" value="WH-like_DNA-bd_sf"/>
</dbReference>